<evidence type="ECO:0000256" key="4">
    <source>
        <dbReference type="ARBA" id="ARBA00022723"/>
    </source>
</evidence>
<evidence type="ECO:0000256" key="1">
    <source>
        <dbReference type="ARBA" id="ARBA00001946"/>
    </source>
</evidence>
<dbReference type="InterPro" id="IPR000092">
    <property type="entry name" value="Polyprenyl_synt"/>
</dbReference>
<dbReference type="EMBL" id="AP013293">
    <property type="protein sequence ID" value="BAO66259.1"/>
    <property type="molecule type" value="Genomic_DNA"/>
</dbReference>
<proteinExistence type="inferred from homology"/>
<evidence type="ECO:0000313" key="8">
    <source>
        <dbReference type="Proteomes" id="UP000031659"/>
    </source>
</evidence>
<gene>
    <name evidence="7" type="primary">ispB</name>
    <name evidence="7" type="ORF">SMPSPU_089</name>
</gene>
<evidence type="ECO:0000313" key="7">
    <source>
        <dbReference type="EMBL" id="BAO66259.1"/>
    </source>
</evidence>
<keyword evidence="5" id="KW-0460">Magnesium</keyword>
<dbReference type="RefSeq" id="WP_041093794.1">
    <property type="nucleotide sequence ID" value="NZ_AP013293.1"/>
</dbReference>
<dbReference type="Pfam" id="PF00348">
    <property type="entry name" value="polyprenyl_synt"/>
    <property type="match status" value="1"/>
</dbReference>
<dbReference type="GO" id="GO:0008299">
    <property type="term" value="P:isoprenoid biosynthetic process"/>
    <property type="evidence" value="ECO:0007669"/>
    <property type="project" value="InterPro"/>
</dbReference>
<comment type="similarity">
    <text evidence="2 6">Belongs to the FPP/GGPP synthase family.</text>
</comment>
<dbReference type="KEGG" id="smup:SMPSPU_089"/>
<dbReference type="InterPro" id="IPR008949">
    <property type="entry name" value="Isoprenoid_synthase_dom_sf"/>
</dbReference>
<dbReference type="PANTHER" id="PTHR12001">
    <property type="entry name" value="GERANYLGERANYL PYROPHOSPHATE SYNTHASE"/>
    <property type="match status" value="1"/>
</dbReference>
<evidence type="ECO:0000256" key="5">
    <source>
        <dbReference type="ARBA" id="ARBA00022842"/>
    </source>
</evidence>
<dbReference type="InterPro" id="IPR033749">
    <property type="entry name" value="Polyprenyl_synt_CS"/>
</dbReference>
<evidence type="ECO:0000256" key="6">
    <source>
        <dbReference type="RuleBase" id="RU004466"/>
    </source>
</evidence>
<dbReference type="AlphaFoldDB" id="A0AAD1AYY1"/>
<dbReference type="Gene3D" id="1.10.600.10">
    <property type="entry name" value="Farnesyl Diphosphate Synthase"/>
    <property type="match status" value="1"/>
</dbReference>
<name>A0AAD1AYY1_9FLAO</name>
<dbReference type="Proteomes" id="UP000031659">
    <property type="component" value="Chromosome"/>
</dbReference>
<keyword evidence="3 6" id="KW-0808">Transferase</keyword>
<reference evidence="7 8" key="1">
    <citation type="journal article" date="2014" name="ISME J.">
        <title>Swapping symbionts in spittlebugs: evolutionary replacement of a reduced genome symbiont.</title>
        <authorList>
            <person name="Koga R."/>
            <person name="Moran N.A."/>
        </authorList>
    </citation>
    <scope>NUCLEOTIDE SEQUENCE [LARGE SCALE GENOMIC DNA]</scope>
    <source>
        <strain evidence="7 8">PSPU</strain>
    </source>
</reference>
<dbReference type="PROSITE" id="PS00723">
    <property type="entry name" value="POLYPRENYL_SYNTHASE_1"/>
    <property type="match status" value="1"/>
</dbReference>
<organism evidence="7 8">
    <name type="scientific">Candidatus Karelsulcia muelleri PSPU</name>
    <dbReference type="NCBI Taxonomy" id="1189303"/>
    <lineage>
        <taxon>Bacteria</taxon>
        <taxon>Pseudomonadati</taxon>
        <taxon>Bacteroidota</taxon>
        <taxon>Flavobacteriia</taxon>
        <taxon>Flavobacteriales</taxon>
        <taxon>Candidatus Karelsulcia</taxon>
    </lineage>
</organism>
<keyword evidence="4" id="KW-0479">Metal-binding</keyword>
<comment type="cofactor">
    <cofactor evidence="1">
        <name>Mg(2+)</name>
        <dbReference type="ChEBI" id="CHEBI:18420"/>
    </cofactor>
</comment>
<evidence type="ECO:0000256" key="2">
    <source>
        <dbReference type="ARBA" id="ARBA00006706"/>
    </source>
</evidence>
<evidence type="ECO:0000256" key="3">
    <source>
        <dbReference type="ARBA" id="ARBA00022679"/>
    </source>
</evidence>
<dbReference type="GO" id="GO:0004659">
    <property type="term" value="F:prenyltransferase activity"/>
    <property type="evidence" value="ECO:0007669"/>
    <property type="project" value="InterPro"/>
</dbReference>
<protein>
    <submittedName>
        <fullName evidence="7">Polyprenyl synthetase</fullName>
    </submittedName>
</protein>
<dbReference type="GO" id="GO:0046872">
    <property type="term" value="F:metal ion binding"/>
    <property type="evidence" value="ECO:0007669"/>
    <property type="project" value="UniProtKB-KW"/>
</dbReference>
<dbReference type="CDD" id="cd00685">
    <property type="entry name" value="Trans_IPPS_HT"/>
    <property type="match status" value="1"/>
</dbReference>
<sequence length="326" mass="38590">MAEITLKKLKIPIKKEIKIFEKKFPSYLRSKIPIFQEINNYLIKIKGKYIRPIFIFLITKMLGNICKKTYDLAYLVELMHTASLIHDDVIDFSNTRRGVLSINAIWQNKTAVIFGDYIFSKSLNIAIKNNYKDYLNIISKTIEKMSEGEIFQIEFFNKMNINKSIYEKIIFKKTAIMIGACCEGGARSINKKKKIILEMKKFGELAGMAFQIKDDLLDYENVKNLNINYYLILKEIKMTLPFIYTLKKSSKKNKQWLFNLFKKKKINFIFYNKILIFIKKFGGKEYSIFQIKLLTNKTLLILNKYYKNKANESLKNVIFFNKKRKF</sequence>
<dbReference type="PANTHER" id="PTHR12001:SF69">
    <property type="entry name" value="ALL TRANS-POLYPRENYL-DIPHOSPHATE SYNTHASE PDSS1"/>
    <property type="match status" value="1"/>
</dbReference>
<accession>A0AAD1AYY1</accession>
<dbReference type="SFLD" id="SFLDS00005">
    <property type="entry name" value="Isoprenoid_Synthase_Type_I"/>
    <property type="match status" value="1"/>
</dbReference>
<dbReference type="SUPFAM" id="SSF48576">
    <property type="entry name" value="Terpenoid synthases"/>
    <property type="match status" value="1"/>
</dbReference>